<keyword evidence="2" id="KW-0489">Methyltransferase</keyword>
<feature type="domain" description="Tetrapyrrole methylase" evidence="6">
    <location>
        <begin position="102"/>
        <end position="310"/>
    </location>
</feature>
<accession>A0A8J3M159</accession>
<dbReference type="Gene3D" id="3.40.1010.10">
    <property type="entry name" value="Cobalt-precorrin-4 Transmethylase, Domain 1"/>
    <property type="match status" value="1"/>
</dbReference>
<reference evidence="7" key="2">
    <citation type="submission" date="2020-09" db="EMBL/GenBank/DDBJ databases">
        <authorList>
            <person name="Sun Q."/>
            <person name="Zhou Y."/>
        </authorList>
    </citation>
    <scope>NUCLEOTIDE SEQUENCE</scope>
    <source>
        <strain evidence="7">CGMCC 1.16548</strain>
    </source>
</reference>
<dbReference type="GO" id="GO:0004851">
    <property type="term" value="F:uroporphyrin-III C-methyltransferase activity"/>
    <property type="evidence" value="ECO:0007669"/>
    <property type="project" value="UniProtKB-EC"/>
</dbReference>
<dbReference type="CDD" id="cd11642">
    <property type="entry name" value="SUMT"/>
    <property type="match status" value="1"/>
</dbReference>
<organism evidence="7 8">
    <name type="scientific">Pseudolysinimonas yzui</name>
    <dbReference type="NCBI Taxonomy" id="2708254"/>
    <lineage>
        <taxon>Bacteria</taxon>
        <taxon>Bacillati</taxon>
        <taxon>Actinomycetota</taxon>
        <taxon>Actinomycetes</taxon>
        <taxon>Micrococcales</taxon>
        <taxon>Microbacteriaceae</taxon>
        <taxon>Pseudolysinimonas</taxon>
    </lineage>
</organism>
<evidence type="ECO:0000259" key="6">
    <source>
        <dbReference type="Pfam" id="PF00590"/>
    </source>
</evidence>
<name>A0A8J3M159_9MICO</name>
<evidence type="ECO:0000313" key="7">
    <source>
        <dbReference type="EMBL" id="GHF16208.1"/>
    </source>
</evidence>
<dbReference type="Gene3D" id="3.30.950.10">
    <property type="entry name" value="Methyltransferase, Cobalt-precorrin-4 Transmethylase, Domain 2"/>
    <property type="match status" value="1"/>
</dbReference>
<dbReference type="SUPFAM" id="SSF53790">
    <property type="entry name" value="Tetrapyrrole methylase"/>
    <property type="match status" value="1"/>
</dbReference>
<evidence type="ECO:0000256" key="5">
    <source>
        <dbReference type="ARBA" id="ARBA00023244"/>
    </source>
</evidence>
<keyword evidence="3" id="KW-0808">Transferase</keyword>
<dbReference type="GO" id="GO:0032259">
    <property type="term" value="P:methylation"/>
    <property type="evidence" value="ECO:0007669"/>
    <property type="project" value="UniProtKB-KW"/>
</dbReference>
<dbReference type="InterPro" id="IPR035996">
    <property type="entry name" value="4pyrrol_Methylase_sf"/>
</dbReference>
<evidence type="ECO:0000256" key="4">
    <source>
        <dbReference type="ARBA" id="ARBA00022691"/>
    </source>
</evidence>
<dbReference type="PANTHER" id="PTHR45790:SF3">
    <property type="entry name" value="S-ADENOSYL-L-METHIONINE-DEPENDENT UROPORPHYRINOGEN III METHYLTRANSFERASE, CHLOROPLASTIC"/>
    <property type="match status" value="1"/>
</dbReference>
<dbReference type="Pfam" id="PF13241">
    <property type="entry name" value="NAD_binding_7"/>
    <property type="match status" value="1"/>
</dbReference>
<proteinExistence type="predicted"/>
<dbReference type="InterPro" id="IPR050161">
    <property type="entry name" value="Siro_Cobalamin_biosynth"/>
</dbReference>
<dbReference type="Proteomes" id="UP000617531">
    <property type="component" value="Unassembled WGS sequence"/>
</dbReference>
<dbReference type="EC" id="2.1.1.107" evidence="1"/>
<dbReference type="InterPro" id="IPR000878">
    <property type="entry name" value="4pyrrol_Mease"/>
</dbReference>
<reference evidence="7" key="1">
    <citation type="journal article" date="2014" name="Int. J. Syst. Evol. Microbiol.">
        <title>Complete genome sequence of Corynebacterium casei LMG S-19264T (=DSM 44701T), isolated from a smear-ripened cheese.</title>
        <authorList>
            <consortium name="US DOE Joint Genome Institute (JGI-PGF)"/>
            <person name="Walter F."/>
            <person name="Albersmeier A."/>
            <person name="Kalinowski J."/>
            <person name="Ruckert C."/>
        </authorList>
    </citation>
    <scope>NUCLEOTIDE SEQUENCE</scope>
    <source>
        <strain evidence="7">CGMCC 1.16548</strain>
    </source>
</reference>
<keyword evidence="5" id="KW-0627">Porphyrin biosynthesis</keyword>
<evidence type="ECO:0000256" key="1">
    <source>
        <dbReference type="ARBA" id="ARBA00012162"/>
    </source>
</evidence>
<dbReference type="InterPro" id="IPR014777">
    <property type="entry name" value="4pyrrole_Mease_sub1"/>
</dbReference>
<dbReference type="Pfam" id="PF00590">
    <property type="entry name" value="TP_methylase"/>
    <property type="match status" value="1"/>
</dbReference>
<dbReference type="PANTHER" id="PTHR45790">
    <property type="entry name" value="SIROHEME SYNTHASE-RELATED"/>
    <property type="match status" value="1"/>
</dbReference>
<dbReference type="InterPro" id="IPR014776">
    <property type="entry name" value="4pyrrole_Mease_sub2"/>
</dbReference>
<keyword evidence="4" id="KW-0949">S-adenosyl-L-methionine</keyword>
<protein>
    <recommendedName>
        <fullName evidence="1">uroporphyrinogen-III C-methyltransferase</fullName>
        <ecNumber evidence="1">2.1.1.107</ecNumber>
    </recommendedName>
</protein>
<sequence>MQLDLDLAGRTVLVVGGAASARLAVARFVQAGAAVSITATDAGCRSVERPKHLAGWRDVVDGMDLVVLVDADAEEERMIRAVAGRRTWILSEAPASAEPIGTVTLIGGGPGDDGLLTLAARDALARADIIYVDRLAPQQRLREFAPGAEIVDVGKTPGHHAIPQHEIERRMVASALEGRTVARLKGGDPYVFGRGGEEVAACRAAGVPVTVIPGVTSAIAVPAAAGIPVTYREVSRMFTVVSGHAPLDDAQLAHLAGLGGTIVVLMGVSNLPHLTAGLARFGMPADMPLAIIERGTQLSQRTTVTTVSDATEVSTRLRVSSPAVIVVGEVVRLMHHGEEADRISRDVIALAGE</sequence>
<keyword evidence="8" id="KW-1185">Reference proteome</keyword>
<dbReference type="FunFam" id="3.40.1010.10:FF:000001">
    <property type="entry name" value="Siroheme synthase"/>
    <property type="match status" value="1"/>
</dbReference>
<comment type="caution">
    <text evidence="7">The sequence shown here is derived from an EMBL/GenBank/DDBJ whole genome shotgun (WGS) entry which is preliminary data.</text>
</comment>
<dbReference type="NCBIfam" id="TIGR01469">
    <property type="entry name" value="cobA_cysG_Cterm"/>
    <property type="match status" value="1"/>
</dbReference>
<dbReference type="GO" id="GO:0019354">
    <property type="term" value="P:siroheme biosynthetic process"/>
    <property type="evidence" value="ECO:0007669"/>
    <property type="project" value="InterPro"/>
</dbReference>
<evidence type="ECO:0000256" key="2">
    <source>
        <dbReference type="ARBA" id="ARBA00022603"/>
    </source>
</evidence>
<dbReference type="AlphaFoldDB" id="A0A8J3M159"/>
<dbReference type="InterPro" id="IPR006366">
    <property type="entry name" value="CobA/CysG_C"/>
</dbReference>
<evidence type="ECO:0000313" key="8">
    <source>
        <dbReference type="Proteomes" id="UP000617531"/>
    </source>
</evidence>
<gene>
    <name evidence="7" type="primary">cysG</name>
    <name evidence="7" type="ORF">GCM10011600_16650</name>
</gene>
<dbReference type="NCBIfam" id="NF004790">
    <property type="entry name" value="PRK06136.1"/>
    <property type="match status" value="1"/>
</dbReference>
<dbReference type="RefSeq" id="WP_191282985.1">
    <property type="nucleotide sequence ID" value="NZ_BNAI01000002.1"/>
</dbReference>
<evidence type="ECO:0000256" key="3">
    <source>
        <dbReference type="ARBA" id="ARBA00022679"/>
    </source>
</evidence>
<dbReference type="EMBL" id="BNAI01000002">
    <property type="protein sequence ID" value="GHF16208.1"/>
    <property type="molecule type" value="Genomic_DNA"/>
</dbReference>